<protein>
    <submittedName>
        <fullName evidence="1">Uncharacterized protein</fullName>
    </submittedName>
</protein>
<name>E3KQV5_PUCGT</name>
<dbReference type="AlphaFoldDB" id="E3KQV5"/>
<organism evidence="1 2">
    <name type="scientific">Puccinia graminis f. sp. tritici (strain CRL 75-36-700-3 / race SCCL)</name>
    <name type="common">Black stem rust fungus</name>
    <dbReference type="NCBI Taxonomy" id="418459"/>
    <lineage>
        <taxon>Eukaryota</taxon>
        <taxon>Fungi</taxon>
        <taxon>Dikarya</taxon>
        <taxon>Basidiomycota</taxon>
        <taxon>Pucciniomycotina</taxon>
        <taxon>Pucciniomycetes</taxon>
        <taxon>Pucciniales</taxon>
        <taxon>Pucciniaceae</taxon>
        <taxon>Puccinia</taxon>
    </lineage>
</organism>
<accession>E3KQV5</accession>
<dbReference type="HOGENOM" id="CLU_1778391_0_0_1"/>
<dbReference type="GeneID" id="10540942"/>
<proteinExistence type="predicted"/>
<dbReference type="RefSeq" id="XP_003331099.2">
    <property type="nucleotide sequence ID" value="XM_003331051.2"/>
</dbReference>
<sequence length="146" mass="16204">MPAETAAADHNCHRTDQQRMEARRPICSVTPARKNQFCNLASQAVRILGRDSMDDGSLRKDVIKIRQTCIKLQFWIVCPPASELEEYIGAAKPMYGSELKQIKTSWTRSALGIPQEGTGGDTAPAVFGLGPAPLIFRSMRFVSMRH</sequence>
<evidence type="ECO:0000313" key="1">
    <source>
        <dbReference type="EMBL" id="EFP86680.2"/>
    </source>
</evidence>
<dbReference type="VEuPathDB" id="FungiDB:PGTG_13062"/>
<keyword evidence="2" id="KW-1185">Reference proteome</keyword>
<dbReference type="EMBL" id="DS178301">
    <property type="protein sequence ID" value="EFP86680.2"/>
    <property type="molecule type" value="Genomic_DNA"/>
</dbReference>
<dbReference type="KEGG" id="pgr:PGTG_13062"/>
<dbReference type="OrthoDB" id="10485492at2759"/>
<evidence type="ECO:0000313" key="2">
    <source>
        <dbReference type="Proteomes" id="UP000008783"/>
    </source>
</evidence>
<gene>
    <name evidence="1" type="ORF">PGTG_13062</name>
</gene>
<dbReference type="Proteomes" id="UP000008783">
    <property type="component" value="Unassembled WGS sequence"/>
</dbReference>
<reference evidence="2" key="2">
    <citation type="journal article" date="2011" name="Proc. Natl. Acad. Sci. U.S.A.">
        <title>Obligate biotrophy features unraveled by the genomic analysis of rust fungi.</title>
        <authorList>
            <person name="Duplessis S."/>
            <person name="Cuomo C.A."/>
            <person name="Lin Y.-C."/>
            <person name="Aerts A."/>
            <person name="Tisserant E."/>
            <person name="Veneault-Fourrey C."/>
            <person name="Joly D.L."/>
            <person name="Hacquard S."/>
            <person name="Amselem J."/>
            <person name="Cantarel B.L."/>
            <person name="Chiu R."/>
            <person name="Coutinho P.M."/>
            <person name="Feau N."/>
            <person name="Field M."/>
            <person name="Frey P."/>
            <person name="Gelhaye E."/>
            <person name="Goldberg J."/>
            <person name="Grabherr M.G."/>
            <person name="Kodira C.D."/>
            <person name="Kohler A."/>
            <person name="Kuees U."/>
            <person name="Lindquist E.A."/>
            <person name="Lucas S.M."/>
            <person name="Mago R."/>
            <person name="Mauceli E."/>
            <person name="Morin E."/>
            <person name="Murat C."/>
            <person name="Pangilinan J.L."/>
            <person name="Park R."/>
            <person name="Pearson M."/>
            <person name="Quesneville H."/>
            <person name="Rouhier N."/>
            <person name="Sakthikumar S."/>
            <person name="Salamov A.A."/>
            <person name="Schmutz J."/>
            <person name="Selles B."/>
            <person name="Shapiro H."/>
            <person name="Tanguay P."/>
            <person name="Tuskan G.A."/>
            <person name="Henrissat B."/>
            <person name="Van de Peer Y."/>
            <person name="Rouze P."/>
            <person name="Ellis J.G."/>
            <person name="Dodds P.N."/>
            <person name="Schein J.E."/>
            <person name="Zhong S."/>
            <person name="Hamelin R.C."/>
            <person name="Grigoriev I.V."/>
            <person name="Szabo L.J."/>
            <person name="Martin F."/>
        </authorList>
    </citation>
    <scope>NUCLEOTIDE SEQUENCE [LARGE SCALE GENOMIC DNA]</scope>
    <source>
        <strain evidence="2">CRL 75-36-700-3 / race SCCL</strain>
    </source>
</reference>
<reference key="1">
    <citation type="submission" date="2007-01" db="EMBL/GenBank/DDBJ databases">
        <title>The Genome Sequence of Puccinia graminis f. sp. tritici Strain CRL 75-36-700-3.</title>
        <authorList>
            <consortium name="The Broad Institute Genome Sequencing Platform"/>
            <person name="Birren B."/>
            <person name="Lander E."/>
            <person name="Galagan J."/>
            <person name="Nusbaum C."/>
            <person name="Devon K."/>
            <person name="Cuomo C."/>
            <person name="Jaffe D."/>
            <person name="Butler J."/>
            <person name="Alvarez P."/>
            <person name="Gnerre S."/>
            <person name="Grabherr M."/>
            <person name="Mauceli E."/>
            <person name="Brockman W."/>
            <person name="Young S."/>
            <person name="LaButti K."/>
            <person name="Sykes S."/>
            <person name="DeCaprio D."/>
            <person name="Crawford M."/>
            <person name="Koehrsen M."/>
            <person name="Engels R."/>
            <person name="Montgomery P."/>
            <person name="Pearson M."/>
            <person name="Howarth C."/>
            <person name="Larson L."/>
            <person name="White J."/>
            <person name="Zeng Q."/>
            <person name="Kodira C."/>
            <person name="Yandava C."/>
            <person name="Alvarado L."/>
            <person name="O'Leary S."/>
            <person name="Szabo L."/>
            <person name="Dean R."/>
            <person name="Schein J."/>
        </authorList>
    </citation>
    <scope>NUCLEOTIDE SEQUENCE</scope>
    <source>
        <strain>CRL 75-36-700-3</strain>
    </source>
</reference>
<dbReference type="InParanoid" id="E3KQV5"/>